<dbReference type="PANTHER" id="PTHR11552">
    <property type="entry name" value="GLUCOSE-METHANOL-CHOLINE GMC OXIDOREDUCTASE"/>
    <property type="match status" value="1"/>
</dbReference>
<name>A0ABM1EHE4_PRICU</name>
<dbReference type="RefSeq" id="XP_014671615.1">
    <property type="nucleotide sequence ID" value="XM_014816129.1"/>
</dbReference>
<evidence type="ECO:0000313" key="2">
    <source>
        <dbReference type="Proteomes" id="UP000695022"/>
    </source>
</evidence>
<evidence type="ECO:0000259" key="1">
    <source>
        <dbReference type="Pfam" id="PF05199"/>
    </source>
</evidence>
<dbReference type="Proteomes" id="UP000695022">
    <property type="component" value="Unplaced"/>
</dbReference>
<sequence length="128" mass="14536">MELHMVSFGMGSIDEDFTYNWLGLDRKFIKDANYAAQENRPLFSWIPSLLQPKSVGDIRLRTSDPLDYPLIDPRYYENEEDVKTMVAGIKIAMKISETAAFKAIGAEINPHNLNLPGCTQYGKGDEYL</sequence>
<organism evidence="2 3">
    <name type="scientific">Priapulus caudatus</name>
    <name type="common">Priapulid worm</name>
    <dbReference type="NCBI Taxonomy" id="37621"/>
    <lineage>
        <taxon>Eukaryota</taxon>
        <taxon>Metazoa</taxon>
        <taxon>Ecdysozoa</taxon>
        <taxon>Scalidophora</taxon>
        <taxon>Priapulida</taxon>
        <taxon>Priapulimorpha</taxon>
        <taxon>Priapulimorphida</taxon>
        <taxon>Priapulidae</taxon>
        <taxon>Priapulus</taxon>
    </lineage>
</organism>
<feature type="domain" description="Glucose-methanol-choline oxidoreductase C-terminal" evidence="1">
    <location>
        <begin position="52"/>
        <end position="111"/>
    </location>
</feature>
<dbReference type="SUPFAM" id="SSF54373">
    <property type="entry name" value="FAD-linked reductases, C-terminal domain"/>
    <property type="match status" value="1"/>
</dbReference>
<dbReference type="InterPro" id="IPR012132">
    <property type="entry name" value="GMC_OxRdtase"/>
</dbReference>
<dbReference type="Pfam" id="PF05199">
    <property type="entry name" value="GMC_oxred_C"/>
    <property type="match status" value="1"/>
</dbReference>
<dbReference type="GeneID" id="106812291"/>
<reference evidence="3" key="1">
    <citation type="submission" date="2025-08" db="UniProtKB">
        <authorList>
            <consortium name="RefSeq"/>
        </authorList>
    </citation>
    <scope>IDENTIFICATION</scope>
</reference>
<keyword evidence="2" id="KW-1185">Reference proteome</keyword>
<evidence type="ECO:0000313" key="3">
    <source>
        <dbReference type="RefSeq" id="XP_014671615.1"/>
    </source>
</evidence>
<gene>
    <name evidence="3" type="primary">LOC106812291</name>
</gene>
<proteinExistence type="predicted"/>
<accession>A0ABM1EHE4</accession>
<dbReference type="Gene3D" id="3.30.560.10">
    <property type="entry name" value="Glucose Oxidase, domain 3"/>
    <property type="match status" value="1"/>
</dbReference>
<dbReference type="InterPro" id="IPR007867">
    <property type="entry name" value="GMC_OxRtase_C"/>
</dbReference>
<dbReference type="PANTHER" id="PTHR11552:SF227">
    <property type="entry name" value="GLUCOSE DEHYDROGENASE [FAD, QUINONE]-LIKE PROTEIN"/>
    <property type="match status" value="1"/>
</dbReference>
<protein>
    <submittedName>
        <fullName evidence="3">Glucose dehydrogenase [FAD, quinone]-like</fullName>
    </submittedName>
</protein>